<dbReference type="SUPFAM" id="SSF63570">
    <property type="entry name" value="PABC (PABP) domain"/>
    <property type="match status" value="1"/>
</dbReference>
<reference evidence="3" key="1">
    <citation type="journal article" date="2020" name="Nat. Commun.">
        <title>Genome sequence of the cluster root forming white lupin.</title>
        <authorList>
            <person name="Hufnagel B."/>
            <person name="Marques A."/>
            <person name="Soriano A."/>
            <person name="Marques L."/>
            <person name="Divol F."/>
            <person name="Doumas P."/>
            <person name="Sallet E."/>
            <person name="Mancinotti D."/>
            <person name="Carrere S."/>
            <person name="Marande W."/>
            <person name="Arribat S."/>
            <person name="Keller J."/>
            <person name="Huneau C."/>
            <person name="Blein T."/>
            <person name="Aime D."/>
            <person name="Laguerre M."/>
            <person name="Taylor J."/>
            <person name="Schubert V."/>
            <person name="Nelson M."/>
            <person name="Geu-Flores F."/>
            <person name="Crespi M."/>
            <person name="Gallardo-Guerrero K."/>
            <person name="Delaux P.-M."/>
            <person name="Salse J."/>
            <person name="Berges H."/>
            <person name="Guyot R."/>
            <person name="Gouzy J."/>
            <person name="Peret B."/>
        </authorList>
    </citation>
    <scope>NUCLEOTIDE SEQUENCE [LARGE SCALE GENOMIC DNA]</scope>
    <source>
        <strain evidence="3">cv. Amiga</strain>
    </source>
</reference>
<protein>
    <submittedName>
        <fullName evidence="2">Putative polyadenylate-binding protein/Hyperplastic disc protein</fullName>
    </submittedName>
</protein>
<dbReference type="GO" id="GO:0003723">
    <property type="term" value="F:RNA binding"/>
    <property type="evidence" value="ECO:0007669"/>
    <property type="project" value="InterPro"/>
</dbReference>
<evidence type="ECO:0000313" key="3">
    <source>
        <dbReference type="Proteomes" id="UP000447434"/>
    </source>
</evidence>
<organism evidence="2 3">
    <name type="scientific">Lupinus albus</name>
    <name type="common">White lupine</name>
    <name type="synonym">Lupinus termis</name>
    <dbReference type="NCBI Taxonomy" id="3870"/>
    <lineage>
        <taxon>Eukaryota</taxon>
        <taxon>Viridiplantae</taxon>
        <taxon>Streptophyta</taxon>
        <taxon>Embryophyta</taxon>
        <taxon>Tracheophyta</taxon>
        <taxon>Spermatophyta</taxon>
        <taxon>Magnoliopsida</taxon>
        <taxon>eudicotyledons</taxon>
        <taxon>Gunneridae</taxon>
        <taxon>Pentapetalae</taxon>
        <taxon>rosids</taxon>
        <taxon>fabids</taxon>
        <taxon>Fabales</taxon>
        <taxon>Fabaceae</taxon>
        <taxon>Papilionoideae</taxon>
        <taxon>50 kb inversion clade</taxon>
        <taxon>genistoids sensu lato</taxon>
        <taxon>core genistoids</taxon>
        <taxon>Genisteae</taxon>
        <taxon>Lupinus</taxon>
    </lineage>
</organism>
<dbReference type="AlphaFoldDB" id="A0A6A4PPY3"/>
<feature type="region of interest" description="Disordered" evidence="1">
    <location>
        <begin position="1"/>
        <end position="22"/>
    </location>
</feature>
<accession>A0A6A4PPY3</accession>
<evidence type="ECO:0000313" key="2">
    <source>
        <dbReference type="EMBL" id="KAE9603603.1"/>
    </source>
</evidence>
<name>A0A6A4PPY3_LUPAL</name>
<comment type="caution">
    <text evidence="2">The sequence shown here is derived from an EMBL/GenBank/DDBJ whole genome shotgun (WGS) entry which is preliminary data.</text>
</comment>
<dbReference type="EMBL" id="WOCE01000011">
    <property type="protein sequence ID" value="KAE9603603.1"/>
    <property type="molecule type" value="Genomic_DNA"/>
</dbReference>
<dbReference type="InterPro" id="IPR036053">
    <property type="entry name" value="PABP-dom"/>
</dbReference>
<keyword evidence="3" id="KW-1185">Reference proteome</keyword>
<evidence type="ECO:0000256" key="1">
    <source>
        <dbReference type="SAM" id="MobiDB-lite"/>
    </source>
</evidence>
<proteinExistence type="predicted"/>
<sequence length="209" mass="22482">MLYQQIVDPSSGGSRGSCPLQQPRDAVPMLYQQIVDPSSGGSRGLGPLQQPRDAVPMLYQQIVDPSSGGSRGSGPLQQPRDAVPMLYQQMLRRSPVFWYSPIHNTGDAQLPAVAGGMLTVPYNMIALPICDALGRPIAAQALAAALENALPEQRSAMLGQALYPLADNLEPDSVYSYDFGDGQHRVAEAMDVLWSYIAPEDQLASPSMN</sequence>
<gene>
    <name evidence="2" type="ORF">Lalb_Chr11g0062641</name>
</gene>
<dbReference type="Proteomes" id="UP000447434">
    <property type="component" value="Chromosome 11"/>
</dbReference>